<dbReference type="InterPro" id="IPR051405">
    <property type="entry name" value="phD/YefM_antitoxin"/>
</dbReference>
<dbReference type="NCBIfam" id="TIGR01552">
    <property type="entry name" value="phd_fam"/>
    <property type="match status" value="1"/>
</dbReference>
<dbReference type="InterPro" id="IPR006442">
    <property type="entry name" value="Antitoxin_Phd/YefM"/>
</dbReference>
<dbReference type="PANTHER" id="PTHR33713">
    <property type="entry name" value="ANTITOXIN YAFN-RELATED"/>
    <property type="match status" value="1"/>
</dbReference>
<organism evidence="3 4">
    <name type="scientific">Salinarimonas ramus</name>
    <dbReference type="NCBI Taxonomy" id="690164"/>
    <lineage>
        <taxon>Bacteria</taxon>
        <taxon>Pseudomonadati</taxon>
        <taxon>Pseudomonadota</taxon>
        <taxon>Alphaproteobacteria</taxon>
        <taxon>Hyphomicrobiales</taxon>
        <taxon>Salinarimonadaceae</taxon>
        <taxon>Salinarimonas</taxon>
    </lineage>
</organism>
<name>A0A917QFY9_9HYPH</name>
<comment type="caution">
    <text evidence="3">The sequence shown here is derived from an EMBL/GenBank/DDBJ whole genome shotgun (WGS) entry which is preliminary data.</text>
</comment>
<evidence type="ECO:0000256" key="2">
    <source>
        <dbReference type="RuleBase" id="RU362080"/>
    </source>
</evidence>
<dbReference type="Proteomes" id="UP000600449">
    <property type="component" value="Unassembled WGS sequence"/>
</dbReference>
<dbReference type="Gene3D" id="3.40.1620.10">
    <property type="entry name" value="YefM-like domain"/>
    <property type="match status" value="1"/>
</dbReference>
<dbReference type="AlphaFoldDB" id="A0A917QFY9"/>
<dbReference type="PANTHER" id="PTHR33713:SF6">
    <property type="entry name" value="ANTITOXIN YEFM"/>
    <property type="match status" value="1"/>
</dbReference>
<sequence>MAHVSSSSFRDLEEFLDSVCASDVPVTVTRTDKKSVVVLSEDEYSSLMETLYLLRSPANARDLRESVADLDAGRGLERNLLS</sequence>
<dbReference type="RefSeq" id="WP_188914976.1">
    <property type="nucleotide sequence ID" value="NZ_BMMF01000013.1"/>
</dbReference>
<evidence type="ECO:0000313" key="3">
    <source>
        <dbReference type="EMBL" id="GGK48542.1"/>
    </source>
</evidence>
<protein>
    <recommendedName>
        <fullName evidence="2">Antitoxin</fullName>
    </recommendedName>
</protein>
<dbReference type="Gene3D" id="6.10.250.330">
    <property type="match status" value="1"/>
</dbReference>
<keyword evidence="4" id="KW-1185">Reference proteome</keyword>
<gene>
    <name evidence="3" type="ORF">GCM10011322_39450</name>
</gene>
<comment type="similarity">
    <text evidence="1 2">Belongs to the phD/YefM antitoxin family.</text>
</comment>
<reference evidence="3 4" key="1">
    <citation type="journal article" date="2014" name="Int. J. Syst. Evol. Microbiol.">
        <title>Complete genome sequence of Corynebacterium casei LMG S-19264T (=DSM 44701T), isolated from a smear-ripened cheese.</title>
        <authorList>
            <consortium name="US DOE Joint Genome Institute (JGI-PGF)"/>
            <person name="Walter F."/>
            <person name="Albersmeier A."/>
            <person name="Kalinowski J."/>
            <person name="Ruckert C."/>
        </authorList>
    </citation>
    <scope>NUCLEOTIDE SEQUENCE [LARGE SCALE GENOMIC DNA]</scope>
    <source>
        <strain evidence="3 4">CGMCC 1.9161</strain>
    </source>
</reference>
<dbReference type="SUPFAM" id="SSF143120">
    <property type="entry name" value="YefM-like"/>
    <property type="match status" value="1"/>
</dbReference>
<proteinExistence type="inferred from homology"/>
<dbReference type="EMBL" id="BMMF01000013">
    <property type="protein sequence ID" value="GGK48542.1"/>
    <property type="molecule type" value="Genomic_DNA"/>
</dbReference>
<accession>A0A917QFY9</accession>
<comment type="function">
    <text evidence="2">Antitoxin component of a type II toxin-antitoxin (TA) system.</text>
</comment>
<evidence type="ECO:0000313" key="4">
    <source>
        <dbReference type="Proteomes" id="UP000600449"/>
    </source>
</evidence>
<evidence type="ECO:0000256" key="1">
    <source>
        <dbReference type="ARBA" id="ARBA00009981"/>
    </source>
</evidence>
<dbReference type="InterPro" id="IPR036165">
    <property type="entry name" value="YefM-like_sf"/>
</dbReference>
<dbReference type="Pfam" id="PF02604">
    <property type="entry name" value="PhdYeFM_antitox"/>
    <property type="match status" value="1"/>
</dbReference>